<proteinExistence type="predicted"/>
<keyword evidence="2" id="KW-1185">Reference proteome</keyword>
<accession>A0A024FVX4</accession>
<dbReference type="EMBL" id="CAIX01000932">
    <property type="protein sequence ID" value="CCI11318.1"/>
    <property type="molecule type" value="Genomic_DNA"/>
</dbReference>
<organism evidence="1 2">
    <name type="scientific">Albugo candida</name>
    <dbReference type="NCBI Taxonomy" id="65357"/>
    <lineage>
        <taxon>Eukaryota</taxon>
        <taxon>Sar</taxon>
        <taxon>Stramenopiles</taxon>
        <taxon>Oomycota</taxon>
        <taxon>Peronosporomycetes</taxon>
        <taxon>Albuginales</taxon>
        <taxon>Albuginaceae</taxon>
        <taxon>Albugo</taxon>
    </lineage>
</organism>
<reference evidence="1 2" key="1">
    <citation type="submission" date="2012-05" db="EMBL/GenBank/DDBJ databases">
        <title>Recombination and specialization in a pathogen metapopulation.</title>
        <authorList>
            <person name="Gardiner A."/>
            <person name="Kemen E."/>
            <person name="Schultz-Larsen T."/>
            <person name="MacLean D."/>
            <person name="Van Oosterhout C."/>
            <person name="Jones J.D.G."/>
        </authorList>
    </citation>
    <scope>NUCLEOTIDE SEQUENCE [LARGE SCALE GENOMIC DNA]</scope>
    <source>
        <strain evidence="1 2">Ac Nc2</strain>
    </source>
</reference>
<name>A0A024FVX4_9STRA</name>
<protein>
    <submittedName>
        <fullName evidence="1">Uncharacterized protein</fullName>
    </submittedName>
</protein>
<dbReference type="AlphaFoldDB" id="A0A024FVX4"/>
<dbReference type="InParanoid" id="A0A024FVX4"/>
<comment type="caution">
    <text evidence="1">The sequence shown here is derived from an EMBL/GenBank/DDBJ whole genome shotgun (WGS) entry which is preliminary data.</text>
</comment>
<sequence length="99" mass="11442">MLIRLAERLAKMYTDWNYTDGPIRIPTPSLCILAEQFHVKVDSRHAEEEKSEAMKMSMQIKHQAEEHGAFDLVKAHPIEIYITSIRPQNARSPSLPPRM</sequence>
<evidence type="ECO:0000313" key="1">
    <source>
        <dbReference type="EMBL" id="CCI11318.1"/>
    </source>
</evidence>
<dbReference type="Proteomes" id="UP000053237">
    <property type="component" value="Unassembled WGS sequence"/>
</dbReference>
<gene>
    <name evidence="1" type="ORF">BN9_127250</name>
</gene>
<evidence type="ECO:0000313" key="2">
    <source>
        <dbReference type="Proteomes" id="UP000053237"/>
    </source>
</evidence>